<organism evidence="2 3">
    <name type="scientific">Penicillium antarcticum</name>
    <dbReference type="NCBI Taxonomy" id="416450"/>
    <lineage>
        <taxon>Eukaryota</taxon>
        <taxon>Fungi</taxon>
        <taxon>Dikarya</taxon>
        <taxon>Ascomycota</taxon>
        <taxon>Pezizomycotina</taxon>
        <taxon>Eurotiomycetes</taxon>
        <taxon>Eurotiomycetidae</taxon>
        <taxon>Eurotiales</taxon>
        <taxon>Aspergillaceae</taxon>
        <taxon>Penicillium</taxon>
    </lineage>
</organism>
<evidence type="ECO:0000256" key="1">
    <source>
        <dbReference type="SAM" id="MobiDB-lite"/>
    </source>
</evidence>
<dbReference type="EMBL" id="MDYN01000001">
    <property type="protein sequence ID" value="OQD90442.1"/>
    <property type="molecule type" value="Genomic_DNA"/>
</dbReference>
<accession>A0A1V6QNB5</accession>
<feature type="compositionally biased region" description="Basic and acidic residues" evidence="1">
    <location>
        <begin position="1"/>
        <end position="11"/>
    </location>
</feature>
<keyword evidence="3" id="KW-1185">Reference proteome</keyword>
<proteinExistence type="predicted"/>
<name>A0A1V6QNB5_9EURO</name>
<gene>
    <name evidence="2" type="ORF">PENANT_c001G09113</name>
</gene>
<protein>
    <submittedName>
        <fullName evidence="2">Uncharacterized protein</fullName>
    </submittedName>
</protein>
<evidence type="ECO:0000313" key="2">
    <source>
        <dbReference type="EMBL" id="OQD90442.1"/>
    </source>
</evidence>
<feature type="region of interest" description="Disordered" evidence="1">
    <location>
        <begin position="1"/>
        <end position="29"/>
    </location>
</feature>
<dbReference type="AlphaFoldDB" id="A0A1V6QNB5"/>
<reference evidence="3" key="1">
    <citation type="journal article" date="2017" name="Nat. Microbiol.">
        <title>Global analysis of biosynthetic gene clusters reveals vast potential of secondary metabolite production in Penicillium species.</title>
        <authorList>
            <person name="Nielsen J.C."/>
            <person name="Grijseels S."/>
            <person name="Prigent S."/>
            <person name="Ji B."/>
            <person name="Dainat J."/>
            <person name="Nielsen K.F."/>
            <person name="Frisvad J.C."/>
            <person name="Workman M."/>
            <person name="Nielsen J."/>
        </authorList>
    </citation>
    <scope>NUCLEOTIDE SEQUENCE [LARGE SCALE GENOMIC DNA]</scope>
    <source>
        <strain evidence="3">IBT 31811</strain>
    </source>
</reference>
<sequence length="161" mass="18323">MSSHALDRDSNNDPTDEPTEPEPIDPHPYGEQIQIFINPHGDRLTAEEEIFIHFVRPLAYRLILESVFTYTQEMQQILPGFVCICFENGMLSHEHPAVLSTIPQMAALFSQIQEISEIAAQTERMIHSDTECNILSLCTDLYDSMSAVQFELLLIAEKLED</sequence>
<comment type="caution">
    <text evidence="2">The sequence shown here is derived from an EMBL/GenBank/DDBJ whole genome shotgun (WGS) entry which is preliminary data.</text>
</comment>
<feature type="compositionally biased region" description="Acidic residues" evidence="1">
    <location>
        <begin position="14"/>
        <end position="23"/>
    </location>
</feature>
<dbReference type="Proteomes" id="UP000191672">
    <property type="component" value="Unassembled WGS sequence"/>
</dbReference>
<evidence type="ECO:0000313" key="3">
    <source>
        <dbReference type="Proteomes" id="UP000191672"/>
    </source>
</evidence>